<accession>A0A1D1UES9</accession>
<dbReference type="AlphaFoldDB" id="A0A1D1UES9"/>
<gene>
    <name evidence="1" type="primary">RvY_01008</name>
    <name evidence="1" type="synonym">RvY_01008.1</name>
    <name evidence="1" type="ORF">RvY_01008-1</name>
</gene>
<keyword evidence="2" id="KW-1185">Reference proteome</keyword>
<reference evidence="1 2" key="1">
    <citation type="journal article" date="2016" name="Nat. Commun.">
        <title>Extremotolerant tardigrade genome and improved radiotolerance of human cultured cells by tardigrade-unique protein.</title>
        <authorList>
            <person name="Hashimoto T."/>
            <person name="Horikawa D.D."/>
            <person name="Saito Y."/>
            <person name="Kuwahara H."/>
            <person name="Kozuka-Hata H."/>
            <person name="Shin-I T."/>
            <person name="Minakuchi Y."/>
            <person name="Ohishi K."/>
            <person name="Motoyama A."/>
            <person name="Aizu T."/>
            <person name="Enomoto A."/>
            <person name="Kondo K."/>
            <person name="Tanaka S."/>
            <person name="Hara Y."/>
            <person name="Koshikawa S."/>
            <person name="Sagara H."/>
            <person name="Miura T."/>
            <person name="Yokobori S."/>
            <person name="Miyagawa K."/>
            <person name="Suzuki Y."/>
            <person name="Kubo T."/>
            <person name="Oyama M."/>
            <person name="Kohara Y."/>
            <person name="Fujiyama A."/>
            <person name="Arakawa K."/>
            <person name="Katayama T."/>
            <person name="Toyoda A."/>
            <person name="Kunieda T."/>
        </authorList>
    </citation>
    <scope>NUCLEOTIDE SEQUENCE [LARGE SCALE GENOMIC DNA]</scope>
    <source>
        <strain evidence="1 2">YOKOZUNA-1</strain>
    </source>
</reference>
<proteinExistence type="predicted"/>
<comment type="caution">
    <text evidence="1">The sequence shown here is derived from an EMBL/GenBank/DDBJ whole genome shotgun (WGS) entry which is preliminary data.</text>
</comment>
<sequence length="132" mass="15146">MKRGGNRAGREDYRGSICDFVSIDSPFVGTTLVEDQAPHVYTHSPHWLTYEMEGGSSKLQHQIWIWDRLNQRKSAAALLLDLMVDTWKEDLCLSTLSEEHTQETPSAVQPLYQCTHTLEDTSEEALKLRRLQ</sequence>
<evidence type="ECO:0000313" key="1">
    <source>
        <dbReference type="EMBL" id="GAU88274.1"/>
    </source>
</evidence>
<dbReference type="EMBL" id="BDGG01000001">
    <property type="protein sequence ID" value="GAU88274.1"/>
    <property type="molecule type" value="Genomic_DNA"/>
</dbReference>
<organism evidence="1 2">
    <name type="scientific">Ramazzottius varieornatus</name>
    <name type="common">Water bear</name>
    <name type="synonym">Tardigrade</name>
    <dbReference type="NCBI Taxonomy" id="947166"/>
    <lineage>
        <taxon>Eukaryota</taxon>
        <taxon>Metazoa</taxon>
        <taxon>Ecdysozoa</taxon>
        <taxon>Tardigrada</taxon>
        <taxon>Eutardigrada</taxon>
        <taxon>Parachela</taxon>
        <taxon>Hypsibioidea</taxon>
        <taxon>Ramazzottiidae</taxon>
        <taxon>Ramazzottius</taxon>
    </lineage>
</organism>
<protein>
    <submittedName>
        <fullName evidence="1">Uncharacterized protein</fullName>
    </submittedName>
</protein>
<name>A0A1D1UES9_RAMVA</name>
<dbReference type="Proteomes" id="UP000186922">
    <property type="component" value="Unassembled WGS sequence"/>
</dbReference>
<evidence type="ECO:0000313" key="2">
    <source>
        <dbReference type="Proteomes" id="UP000186922"/>
    </source>
</evidence>